<evidence type="ECO:0000313" key="8">
    <source>
        <dbReference type="EMBL" id="ORZ19050.1"/>
    </source>
</evidence>
<dbReference type="PANTHER" id="PTHR10644">
    <property type="entry name" value="DNA REPAIR/RNA PROCESSING CPSF FAMILY"/>
    <property type="match status" value="1"/>
</dbReference>
<feature type="domain" description="RSE1/DDB1/CPSF1 C-terminal" evidence="5">
    <location>
        <begin position="771"/>
        <end position="1088"/>
    </location>
</feature>
<dbReference type="InterPro" id="IPR011047">
    <property type="entry name" value="Quinoprotein_ADH-like_sf"/>
</dbReference>
<feature type="domain" description="RSE1/DDB1/CPSF1 first beta-propeller" evidence="6">
    <location>
        <begin position="15"/>
        <end position="363"/>
    </location>
</feature>
<dbReference type="InterPro" id="IPR058543">
    <property type="entry name" value="Beta-prop_RSE1/DDB1/CPSF1_2nd"/>
</dbReference>
<evidence type="ECO:0000256" key="2">
    <source>
        <dbReference type="ARBA" id="ARBA00007453"/>
    </source>
</evidence>
<dbReference type="AlphaFoldDB" id="A0A1X2IMQ1"/>
<organism evidence="8 9">
    <name type="scientific">Absidia repens</name>
    <dbReference type="NCBI Taxonomy" id="90262"/>
    <lineage>
        <taxon>Eukaryota</taxon>
        <taxon>Fungi</taxon>
        <taxon>Fungi incertae sedis</taxon>
        <taxon>Mucoromycota</taxon>
        <taxon>Mucoromycotina</taxon>
        <taxon>Mucoromycetes</taxon>
        <taxon>Mucorales</taxon>
        <taxon>Cunninghamellaceae</taxon>
        <taxon>Absidia</taxon>
    </lineage>
</organism>
<dbReference type="InterPro" id="IPR004871">
    <property type="entry name" value="RSE1/DDB1/CPSF1_C"/>
</dbReference>
<keyword evidence="4" id="KW-0539">Nucleus</keyword>
<evidence type="ECO:0000259" key="7">
    <source>
        <dbReference type="Pfam" id="PF23726"/>
    </source>
</evidence>
<evidence type="ECO:0000256" key="3">
    <source>
        <dbReference type="ARBA" id="ARBA00014577"/>
    </source>
</evidence>
<proteinExistence type="inferred from homology"/>
<dbReference type="Proteomes" id="UP000193560">
    <property type="component" value="Unassembled WGS sequence"/>
</dbReference>
<dbReference type="Gene3D" id="2.130.10.10">
    <property type="entry name" value="YVTN repeat-like/Quinoprotein amine dehydrogenase"/>
    <property type="match status" value="3"/>
</dbReference>
<sequence>MSIYTYATTLQRATSVQTAIQGNFLSPLETNLIVSKGSLIEIYSLINDLLVPTLDFDLHCRIESLKAFTLPNQATCSLFILSEQQTFCVLHFDTITNTITTKAHGALEQKNARPNDDIFTVIDSENSTIMISAFTGLLFFIPLQPQPRHPTTIKGKNKDFDYPVLDLDPFDFRISEFNIKSMVAIEGLPMAAFAILYEQDDGMLLKFYQVNLPRKQISTRYTVSGSLEASCHLLVPVPLPSGGVLAIGEFTISYFDVSGHDCSLSIDTVVIKTYEFINDDLDDDKSIRCILGDTNGILYLLTLTTMVGIVTDLTIQYLSEAAACSAIVSLGQQMIYLGSPQGDSTLVKIENSDNRWFLTTMDEYPNLGPITDFCLYDLDKQGRQTMVCCSGANNDGTLRVVQSGIGFIERAVISMDGIEHIWSVASSKVFGKSQHDILVLSSIRETRLLYHPGEDHKYMDELRQFSAFDLDRPTMALGTFANGDILQVTVYEARLMTPSMDSSTGNIWKPQSTIVSAAVGSDYCVLSCGFGRLICLKVDYLNHSLVEVGNRKFDHEISCMSVFNSKRTGRPCAAVGFWGGNNIQILDLANLTTISANSVQDIPRSILFQTLEDDEYLFVALGDGKLIHYTVSPNTMQLLHQNVITIGTRSITLHAFSNNGENAVFAATDRPTIITSVRNRLVYSSVNLKNVRGFTVFNNPLWRDSLVMMTEQALLLGDLDPVRKLHFSKLPLAKKMGWRIAYHDDSQTIIVGTSQLRRNPDNGLEQKHGWVNVYDARTFQELEAFDLLEYELVETICTANIFNQDQYYIFVGTAITLPSEPDRSIGRILMYQVTFGRNYELVDTISIPGVVYCIKPYKDSIVAAVNGSIYYLDSYHPDAVQGEKLKISQKTHSNILALDLDTMGDSILVGDFMESMSLMKLEERNHHSKMTTIAKDGNVNWMTAVSITDSDVYIGAEMSHNLFTLQKPATTQTDTSVDEIMRMDVVGEYHIGDLINRMHRGTLADQIDPLEKKKSWTIMYATVNGAIGTLAGVTKEDYEILLTVQERILQLCPPIGGMNHAVWRTFYNGARSGESRNYIDGDLVEKFLTLSREQQNSVVESLPISVEQLQTKVEGLSQLR</sequence>
<dbReference type="EMBL" id="MCGE01000008">
    <property type="protein sequence ID" value="ORZ19050.1"/>
    <property type="molecule type" value="Genomic_DNA"/>
</dbReference>
<comment type="subcellular location">
    <subcellularLocation>
        <location evidence="1">Nucleus</location>
    </subcellularLocation>
</comment>
<dbReference type="InterPro" id="IPR050358">
    <property type="entry name" value="RSE1/DDB1/CFT1"/>
</dbReference>
<dbReference type="SUPFAM" id="SSF50998">
    <property type="entry name" value="Quinoprotein alcohol dehydrogenase-like"/>
    <property type="match status" value="1"/>
</dbReference>
<keyword evidence="9" id="KW-1185">Reference proteome</keyword>
<comment type="caution">
    <text evidence="8">The sequence shown here is derived from an EMBL/GenBank/DDBJ whole genome shotgun (WGS) entry which is preliminary data.</text>
</comment>
<dbReference type="Gene3D" id="1.10.150.910">
    <property type="match status" value="1"/>
</dbReference>
<reference evidence="8 9" key="1">
    <citation type="submission" date="2016-07" db="EMBL/GenBank/DDBJ databases">
        <title>Pervasive Adenine N6-methylation of Active Genes in Fungi.</title>
        <authorList>
            <consortium name="DOE Joint Genome Institute"/>
            <person name="Mondo S.J."/>
            <person name="Dannebaum R.O."/>
            <person name="Kuo R.C."/>
            <person name="Labutti K."/>
            <person name="Haridas S."/>
            <person name="Kuo A."/>
            <person name="Salamov A."/>
            <person name="Ahrendt S.R."/>
            <person name="Lipzen A."/>
            <person name="Sullivan W."/>
            <person name="Andreopoulos W.B."/>
            <person name="Clum A."/>
            <person name="Lindquist E."/>
            <person name="Daum C."/>
            <person name="Ramamoorthy G.K."/>
            <person name="Gryganskyi A."/>
            <person name="Culley D."/>
            <person name="Magnuson J.K."/>
            <person name="James T.Y."/>
            <person name="O'Malley M.A."/>
            <person name="Stajich J.E."/>
            <person name="Spatafora J.W."/>
            <person name="Visel A."/>
            <person name="Grigoriev I.V."/>
        </authorList>
    </citation>
    <scope>NUCLEOTIDE SEQUENCE [LARGE SCALE GENOMIC DNA]</scope>
    <source>
        <strain evidence="8 9">NRRL 1336</strain>
    </source>
</reference>
<evidence type="ECO:0000256" key="4">
    <source>
        <dbReference type="ARBA" id="ARBA00023242"/>
    </source>
</evidence>
<evidence type="ECO:0000313" key="9">
    <source>
        <dbReference type="Proteomes" id="UP000193560"/>
    </source>
</evidence>
<dbReference type="GO" id="GO:0005634">
    <property type="term" value="C:nucleus"/>
    <property type="evidence" value="ECO:0007669"/>
    <property type="project" value="UniProtKB-SubCell"/>
</dbReference>
<dbReference type="STRING" id="90262.A0A1X2IMQ1"/>
<dbReference type="InterPro" id="IPR018846">
    <property type="entry name" value="Beta-prop_RSE1/DDB1/CPSF1_1st"/>
</dbReference>
<feature type="domain" description="RSE1/DDB1/CPSF1 second beta-propeller" evidence="7">
    <location>
        <begin position="409"/>
        <end position="714"/>
    </location>
</feature>
<dbReference type="OrthoDB" id="433457at2759"/>
<dbReference type="Pfam" id="PF03178">
    <property type="entry name" value="CPSF_A"/>
    <property type="match status" value="1"/>
</dbReference>
<comment type="similarity">
    <text evidence="2">Belongs to the DDB1 family.</text>
</comment>
<name>A0A1X2IMQ1_9FUNG</name>
<evidence type="ECO:0000259" key="6">
    <source>
        <dbReference type="Pfam" id="PF10433"/>
    </source>
</evidence>
<evidence type="ECO:0000256" key="1">
    <source>
        <dbReference type="ARBA" id="ARBA00004123"/>
    </source>
</evidence>
<gene>
    <name evidence="8" type="ORF">BCR42DRAFT_372862</name>
</gene>
<dbReference type="InterPro" id="IPR015943">
    <property type="entry name" value="WD40/YVTN_repeat-like_dom_sf"/>
</dbReference>
<dbReference type="GO" id="GO:0003676">
    <property type="term" value="F:nucleic acid binding"/>
    <property type="evidence" value="ECO:0007669"/>
    <property type="project" value="InterPro"/>
</dbReference>
<protein>
    <recommendedName>
        <fullName evidence="3">DNA damage-binding protein 1</fullName>
    </recommendedName>
</protein>
<dbReference type="Pfam" id="PF10433">
    <property type="entry name" value="Beta-prop_RSE1_1st"/>
    <property type="match status" value="1"/>
</dbReference>
<accession>A0A1X2IMQ1</accession>
<dbReference type="Pfam" id="PF23726">
    <property type="entry name" value="Beta-prop_RSE1_2nd"/>
    <property type="match status" value="1"/>
</dbReference>
<evidence type="ECO:0000259" key="5">
    <source>
        <dbReference type="Pfam" id="PF03178"/>
    </source>
</evidence>